<dbReference type="Gene3D" id="3.30.70.1430">
    <property type="entry name" value="Multidrug efflux transporter AcrB pore domain"/>
    <property type="match status" value="2"/>
</dbReference>
<feature type="transmembrane region" description="Helical" evidence="9">
    <location>
        <begin position="12"/>
        <end position="31"/>
    </location>
</feature>
<dbReference type="GO" id="GO:0015562">
    <property type="term" value="F:efflux transmembrane transporter activity"/>
    <property type="evidence" value="ECO:0007669"/>
    <property type="project" value="InterPro"/>
</dbReference>
<dbReference type="SUPFAM" id="SSF82866">
    <property type="entry name" value="Multidrug efflux transporter AcrB transmembrane domain"/>
    <property type="match status" value="2"/>
</dbReference>
<dbReference type="FunFam" id="1.20.1640.10:FF:000001">
    <property type="entry name" value="Efflux pump membrane transporter"/>
    <property type="match status" value="1"/>
</dbReference>
<feature type="domain" description="SSD" evidence="10">
    <location>
        <begin position="371"/>
        <end position="498"/>
    </location>
</feature>
<feature type="transmembrane region" description="Helical" evidence="9">
    <location>
        <begin position="368"/>
        <end position="389"/>
    </location>
</feature>
<dbReference type="NCBIfam" id="TIGR00915">
    <property type="entry name" value="2A0602"/>
    <property type="match status" value="1"/>
</dbReference>
<comment type="caution">
    <text evidence="11">The sequence shown here is derived from an EMBL/GenBank/DDBJ whole genome shotgun (WGS) entry which is preliminary data.</text>
</comment>
<dbReference type="InterPro" id="IPR000731">
    <property type="entry name" value="SSD"/>
</dbReference>
<evidence type="ECO:0000256" key="7">
    <source>
        <dbReference type="ARBA" id="ARBA00022989"/>
    </source>
</evidence>
<keyword evidence="7 9" id="KW-1133">Transmembrane helix</keyword>
<feature type="transmembrane region" description="Helical" evidence="9">
    <location>
        <begin position="871"/>
        <end position="889"/>
    </location>
</feature>
<dbReference type="InterPro" id="IPR001036">
    <property type="entry name" value="Acrflvin-R"/>
</dbReference>
<feature type="transmembrane region" description="Helical" evidence="9">
    <location>
        <begin position="395"/>
        <end position="420"/>
    </location>
</feature>
<accession>A0A917NXN1</accession>
<reference evidence="11" key="1">
    <citation type="journal article" date="2014" name="Int. J. Syst. Evol. Microbiol.">
        <title>Complete genome sequence of Corynebacterium casei LMG S-19264T (=DSM 44701T), isolated from a smear-ripened cheese.</title>
        <authorList>
            <consortium name="US DOE Joint Genome Institute (JGI-PGF)"/>
            <person name="Walter F."/>
            <person name="Albersmeier A."/>
            <person name="Kalinowski J."/>
            <person name="Ruckert C."/>
        </authorList>
    </citation>
    <scope>NUCLEOTIDE SEQUENCE</scope>
    <source>
        <strain evidence="11">CGMCC 1.3617</strain>
    </source>
</reference>
<sequence length="1053" mass="112507">MISKVFVDRPRLAIVIAIVMTIAGLVALRQIPVAQFPDIVPPQVTVTANYPGASAEVVEATVAQPIESQVNGVDNMIYMRSTSGNDGSYTLTISFRVGTDPDQNTTNVNNRVQLALAQLPEEVQRQGLAVRKKSSALLQVVTLRSSTGAQDPLFISNYATINVMDVLKRVPGVGDAIMFGARDYSMRIWFQTDRLTALNLTPGDIVNAIRAQNQVAPLGRVGAQPASTDTSYQLNIRTTGRLESADQFGNIVVRANPDGSVLRVRDVARIELGAWNEDVGTRLNGQDAIGIQIYLAPGANAVGTADGVARAMSDLASRFPEGLEYAVVYDTTTFVKLTIDEVIKTLIEAFVLVVLVVFLFLGSIRATIIPLIAVPVSLIATFVVLNAMGYSANTVSLLAMVLAIGIVVDDAIVVVEAVEATMEADHTLSVKDATKKAMDGITAPIIAITLVLLSVFVPLAFIPGISGELFRQFAVTVSVGMFFSAINALTLSPALCGVLLQPHHGPKKGIMGRISRGIDWVRDGYAGIVARLVRVAIVSIALLALFMGGIVGVGSITPTGFLPQEDQGAFFVEIRLPEGASLNRTLDVAKQVEEAARNMHGVRDVITITGYSMLNGLAQSNSAFLILTLEPFEERTTPSLSVNGLIATVARETAGVPALIIPFNLPPIIGLGTSGGFEFQLQNLEGRPVGEMAAAMRALVLAANQDPALTRVFSTFAANNPSVFLDIDRDRAQVLGVSLNDIFQGLSAAMGGAYVNDFNLFGRTWKVSLQAELLDRDGIPDIYRVNIRNRDGEMIPLRALAEARIELGPQSIIRYNNVRSLTINGEPAAGRSSGDGLAAMERVARNTLPRGYSFEWTGTAFQEKAASGQTGTILVLAVLFAFLFLVGLYESWTIPVPVLLSVSVGVLGAMIAIGPSGLALDLYAQVGIVVLIALAAKNGILIIEFAKDERENQGKSIQEAAIQGAKLRFRAVMMTSFAFILGLYPLVTASGASEISRRAVGTPVFWGMLAASSLGIFMIPMLYTVFQSVRERIKAKLFRQEPASPDSHSAPPA</sequence>
<dbReference type="PROSITE" id="PS50156">
    <property type="entry name" value="SSD"/>
    <property type="match status" value="1"/>
</dbReference>
<dbReference type="Pfam" id="PF00873">
    <property type="entry name" value="ACR_tran"/>
    <property type="match status" value="1"/>
</dbReference>
<feature type="transmembrane region" description="Helical" evidence="9">
    <location>
        <begin position="896"/>
        <end position="916"/>
    </location>
</feature>
<evidence type="ECO:0000256" key="8">
    <source>
        <dbReference type="ARBA" id="ARBA00023136"/>
    </source>
</evidence>
<dbReference type="RefSeq" id="WP_188972457.1">
    <property type="nucleotide sequence ID" value="NZ_BMKW01000016.1"/>
</dbReference>
<dbReference type="Proteomes" id="UP000661507">
    <property type="component" value="Unassembled WGS sequence"/>
</dbReference>
<name>A0A917NXN1_9PROT</name>
<evidence type="ECO:0000256" key="1">
    <source>
        <dbReference type="ARBA" id="ARBA00004429"/>
    </source>
</evidence>
<dbReference type="PANTHER" id="PTHR32063">
    <property type="match status" value="1"/>
</dbReference>
<comment type="subcellular location">
    <subcellularLocation>
        <location evidence="1 9">Cell inner membrane</location>
        <topology evidence="1 9">Multi-pass membrane protein</topology>
    </subcellularLocation>
</comment>
<feature type="transmembrane region" description="Helical" evidence="9">
    <location>
        <begin position="532"/>
        <end position="554"/>
    </location>
</feature>
<evidence type="ECO:0000256" key="9">
    <source>
        <dbReference type="RuleBase" id="RU364070"/>
    </source>
</evidence>
<dbReference type="PRINTS" id="PR00702">
    <property type="entry name" value="ACRIFLAVINRP"/>
</dbReference>
<dbReference type="Gene3D" id="3.30.70.1440">
    <property type="entry name" value="Multidrug efflux transporter AcrB pore domain"/>
    <property type="match status" value="1"/>
</dbReference>
<keyword evidence="6 9" id="KW-0812">Transmembrane</keyword>
<evidence type="ECO:0000313" key="11">
    <source>
        <dbReference type="EMBL" id="GGJ38466.1"/>
    </source>
</evidence>
<dbReference type="PANTHER" id="PTHR32063:SF76">
    <property type="entry name" value="EFFLUX PUMP MEMBRANE TRANSPORTER"/>
    <property type="match status" value="1"/>
</dbReference>
<feature type="transmembrane region" description="Helical" evidence="9">
    <location>
        <begin position="967"/>
        <end position="984"/>
    </location>
</feature>
<evidence type="ECO:0000256" key="6">
    <source>
        <dbReference type="ARBA" id="ARBA00022692"/>
    </source>
</evidence>
<protein>
    <recommendedName>
        <fullName evidence="9">Efflux pump membrane transporter</fullName>
    </recommendedName>
</protein>
<keyword evidence="5 9" id="KW-0997">Cell inner membrane</keyword>
<dbReference type="AlphaFoldDB" id="A0A917NXN1"/>
<keyword evidence="12" id="KW-1185">Reference proteome</keyword>
<evidence type="ECO:0000313" key="12">
    <source>
        <dbReference type="Proteomes" id="UP000661507"/>
    </source>
</evidence>
<evidence type="ECO:0000256" key="2">
    <source>
        <dbReference type="ARBA" id="ARBA00010942"/>
    </source>
</evidence>
<dbReference type="InterPro" id="IPR027463">
    <property type="entry name" value="AcrB_DN_DC_subdom"/>
</dbReference>
<feature type="transmembrane region" description="Helical" evidence="9">
    <location>
        <begin position="922"/>
        <end position="946"/>
    </location>
</feature>
<comment type="similarity">
    <text evidence="2 9">Belongs to the resistance-nodulation-cell division (RND) (TC 2.A.6) family.</text>
</comment>
<dbReference type="GO" id="GO:0042910">
    <property type="term" value="F:xenobiotic transmembrane transporter activity"/>
    <property type="evidence" value="ECO:0007669"/>
    <property type="project" value="TreeGrafter"/>
</dbReference>
<evidence type="ECO:0000259" key="10">
    <source>
        <dbReference type="PROSITE" id="PS50156"/>
    </source>
</evidence>
<evidence type="ECO:0000256" key="4">
    <source>
        <dbReference type="ARBA" id="ARBA00022475"/>
    </source>
</evidence>
<gene>
    <name evidence="11" type="ORF">GCM10011320_52580</name>
</gene>
<feature type="transmembrane region" description="Helical" evidence="9">
    <location>
        <begin position="1004"/>
        <end position="1026"/>
    </location>
</feature>
<dbReference type="SUPFAM" id="SSF82714">
    <property type="entry name" value="Multidrug efflux transporter AcrB TolC docking domain, DN and DC subdomains"/>
    <property type="match status" value="2"/>
</dbReference>
<evidence type="ECO:0000256" key="5">
    <source>
        <dbReference type="ARBA" id="ARBA00022519"/>
    </source>
</evidence>
<dbReference type="FunFam" id="3.30.70.1430:FF:000001">
    <property type="entry name" value="Efflux pump membrane transporter"/>
    <property type="match status" value="1"/>
</dbReference>
<dbReference type="Gene3D" id="3.30.70.1320">
    <property type="entry name" value="Multidrug efflux transporter AcrB pore domain like"/>
    <property type="match status" value="1"/>
</dbReference>
<dbReference type="Gene3D" id="1.20.1640.10">
    <property type="entry name" value="Multidrug efflux transporter AcrB transmembrane domain"/>
    <property type="match status" value="2"/>
</dbReference>
<keyword evidence="3 9" id="KW-0813">Transport</keyword>
<feature type="transmembrane region" description="Helical" evidence="9">
    <location>
        <begin position="441"/>
        <end position="461"/>
    </location>
</feature>
<organism evidence="11 12">
    <name type="scientific">Neoroseomonas lacus</name>
    <dbReference type="NCBI Taxonomy" id="287609"/>
    <lineage>
        <taxon>Bacteria</taxon>
        <taxon>Pseudomonadati</taxon>
        <taxon>Pseudomonadota</taxon>
        <taxon>Alphaproteobacteria</taxon>
        <taxon>Acetobacterales</taxon>
        <taxon>Acetobacteraceae</taxon>
        <taxon>Neoroseomonas</taxon>
    </lineage>
</organism>
<proteinExistence type="inferred from homology"/>
<keyword evidence="8 9" id="KW-0472">Membrane</keyword>
<dbReference type="NCBIfam" id="NF000282">
    <property type="entry name" value="RND_permease_1"/>
    <property type="match status" value="1"/>
</dbReference>
<dbReference type="EMBL" id="BMKW01000016">
    <property type="protein sequence ID" value="GGJ38466.1"/>
    <property type="molecule type" value="Genomic_DNA"/>
</dbReference>
<dbReference type="SUPFAM" id="SSF82693">
    <property type="entry name" value="Multidrug efflux transporter AcrB pore domain, PN1, PN2, PC1 and PC2 subdomains"/>
    <property type="match status" value="4"/>
</dbReference>
<dbReference type="Gene3D" id="3.30.2090.10">
    <property type="entry name" value="Multidrug efflux transporter AcrB TolC docking domain, DN and DC subdomains"/>
    <property type="match status" value="2"/>
</dbReference>
<keyword evidence="4" id="KW-1003">Cell membrane</keyword>
<feature type="transmembrane region" description="Helical" evidence="9">
    <location>
        <begin position="473"/>
        <end position="500"/>
    </location>
</feature>
<feature type="transmembrane region" description="Helical" evidence="9">
    <location>
        <begin position="342"/>
        <end position="361"/>
    </location>
</feature>
<reference evidence="11" key="2">
    <citation type="submission" date="2020-09" db="EMBL/GenBank/DDBJ databases">
        <authorList>
            <person name="Sun Q."/>
            <person name="Zhou Y."/>
        </authorList>
    </citation>
    <scope>NUCLEOTIDE SEQUENCE</scope>
    <source>
        <strain evidence="11">CGMCC 1.3617</strain>
    </source>
</reference>
<dbReference type="GO" id="GO:0005886">
    <property type="term" value="C:plasma membrane"/>
    <property type="evidence" value="ECO:0007669"/>
    <property type="project" value="UniProtKB-SubCell"/>
</dbReference>
<dbReference type="InterPro" id="IPR004764">
    <property type="entry name" value="MdtF-like"/>
</dbReference>
<dbReference type="GO" id="GO:0009636">
    <property type="term" value="P:response to toxic substance"/>
    <property type="evidence" value="ECO:0007669"/>
    <property type="project" value="UniProtKB-ARBA"/>
</dbReference>
<evidence type="ECO:0000256" key="3">
    <source>
        <dbReference type="ARBA" id="ARBA00022448"/>
    </source>
</evidence>